<evidence type="ECO:0000256" key="6">
    <source>
        <dbReference type="ARBA" id="ARBA00022840"/>
    </source>
</evidence>
<dbReference type="Pfam" id="PF02518">
    <property type="entry name" value="HATPase_c"/>
    <property type="match status" value="1"/>
</dbReference>
<dbReference type="eggNOG" id="arCOG06193">
    <property type="taxonomic scope" value="Archaea"/>
</dbReference>
<dbReference type="GO" id="GO:0005524">
    <property type="term" value="F:ATP binding"/>
    <property type="evidence" value="ECO:0007669"/>
    <property type="project" value="UniProtKB-KW"/>
</dbReference>
<dbReference type="EMBL" id="CP000780">
    <property type="protein sequence ID" value="ABS56714.1"/>
    <property type="molecule type" value="Genomic_DNA"/>
</dbReference>
<dbReference type="PANTHER" id="PTHR44936:SF10">
    <property type="entry name" value="SENSOR PROTEIN RSTB"/>
    <property type="match status" value="1"/>
</dbReference>
<keyword evidence="5 8" id="KW-0418">Kinase</keyword>
<evidence type="ECO:0000256" key="5">
    <source>
        <dbReference type="ARBA" id="ARBA00022777"/>
    </source>
</evidence>
<evidence type="ECO:0000256" key="4">
    <source>
        <dbReference type="ARBA" id="ARBA00022741"/>
    </source>
</evidence>
<reference evidence="9" key="1">
    <citation type="journal article" date="2015" name="Microbiology">
        <title>Genome of Methanoregula boonei 6A8 reveals adaptations to oligotrophic peatland environments.</title>
        <authorList>
            <person name="Braeuer S."/>
            <person name="Cadillo-Quiroz H."/>
            <person name="Kyrpides N."/>
            <person name="Woyke T."/>
            <person name="Goodwin L."/>
            <person name="Detter C."/>
            <person name="Podell S."/>
            <person name="Yavitt J.B."/>
            <person name="Zinder S.H."/>
        </authorList>
    </citation>
    <scope>NUCLEOTIDE SEQUENCE [LARGE SCALE GENOMIC DNA]</scope>
    <source>
        <strain evidence="9">DSM 21154 / JCM 14090 / 6A8</strain>
    </source>
</reference>
<dbReference type="InterPro" id="IPR003594">
    <property type="entry name" value="HATPase_dom"/>
</dbReference>
<keyword evidence="4" id="KW-0547">Nucleotide-binding</keyword>
<dbReference type="PANTHER" id="PTHR44936">
    <property type="entry name" value="SENSOR PROTEIN CREC"/>
    <property type="match status" value="1"/>
</dbReference>
<dbReference type="Gene3D" id="3.30.565.10">
    <property type="entry name" value="Histidine kinase-like ATPase, C-terminal domain"/>
    <property type="match status" value="1"/>
</dbReference>
<dbReference type="HOGENOM" id="CLU_000445_114_72_2"/>
<evidence type="ECO:0000259" key="7">
    <source>
        <dbReference type="PROSITE" id="PS50109"/>
    </source>
</evidence>
<feature type="domain" description="Histidine kinase" evidence="7">
    <location>
        <begin position="93"/>
        <end position="289"/>
    </location>
</feature>
<dbReference type="Proteomes" id="UP000002408">
    <property type="component" value="Chromosome"/>
</dbReference>
<gene>
    <name evidence="8" type="ordered locus">Mboo_2200</name>
</gene>
<dbReference type="KEGG" id="mbn:Mboo_2200"/>
<evidence type="ECO:0000256" key="3">
    <source>
        <dbReference type="ARBA" id="ARBA00022679"/>
    </source>
</evidence>
<evidence type="ECO:0000313" key="9">
    <source>
        <dbReference type="Proteomes" id="UP000002408"/>
    </source>
</evidence>
<proteinExistence type="predicted"/>
<evidence type="ECO:0000256" key="2">
    <source>
        <dbReference type="ARBA" id="ARBA00012438"/>
    </source>
</evidence>
<organism evidence="8 9">
    <name type="scientific">Methanoregula boonei (strain DSM 21154 / JCM 14090 / 6A8)</name>
    <dbReference type="NCBI Taxonomy" id="456442"/>
    <lineage>
        <taxon>Archaea</taxon>
        <taxon>Methanobacteriati</taxon>
        <taxon>Methanobacteriota</taxon>
        <taxon>Stenosarchaea group</taxon>
        <taxon>Methanomicrobia</taxon>
        <taxon>Methanomicrobiales</taxon>
        <taxon>Methanoregulaceae</taxon>
        <taxon>Methanoregula</taxon>
    </lineage>
</organism>
<keyword evidence="9" id="KW-1185">Reference proteome</keyword>
<accession>A7IAF3</accession>
<evidence type="ECO:0000256" key="1">
    <source>
        <dbReference type="ARBA" id="ARBA00000085"/>
    </source>
</evidence>
<dbReference type="GO" id="GO:0004673">
    <property type="term" value="F:protein histidine kinase activity"/>
    <property type="evidence" value="ECO:0007669"/>
    <property type="project" value="UniProtKB-EC"/>
</dbReference>
<dbReference type="CDD" id="cd00075">
    <property type="entry name" value="HATPase"/>
    <property type="match status" value="1"/>
</dbReference>
<protein>
    <recommendedName>
        <fullName evidence="2">histidine kinase</fullName>
        <ecNumber evidence="2">2.7.13.3</ecNumber>
    </recommendedName>
</protein>
<keyword evidence="3" id="KW-0808">Transferase</keyword>
<dbReference type="InterPro" id="IPR005467">
    <property type="entry name" value="His_kinase_dom"/>
</dbReference>
<sequence length="299" mass="33162">MIAVQEEGQNGLVFVRHLRENQIGLPAIILAAAYEPEVFRSAVADRAEYLVMAGAPDAWYPVLVQLVENILAVRRVQDKVLFLEKKLNLVGSVTRHDVLNQLTAVSGYTELLEMVVTDPQMKSYIEKERFALEKIRRQFQFAKDYQILGTEQPVWQPLSSVIRRAGDLVTVKGITVTDNCGTAAVLADIGLEKAVAQMLDNVVRHGKTATELRISAREEGEGGLVIFEDNGAGIPDADKERIFERGFGKYTGWGLFLVHEMLSLTGMTIVETGVPGKGARFEIHVPPESYRKEGKPKVT</sequence>
<dbReference type="STRING" id="456442.Mboo_2200"/>
<evidence type="ECO:0000313" key="8">
    <source>
        <dbReference type="EMBL" id="ABS56714.1"/>
    </source>
</evidence>
<comment type="catalytic activity">
    <reaction evidence="1">
        <text>ATP + protein L-histidine = ADP + protein N-phospho-L-histidine.</text>
        <dbReference type="EC" id="2.7.13.3"/>
    </reaction>
</comment>
<keyword evidence="6" id="KW-0067">ATP-binding</keyword>
<dbReference type="InterPro" id="IPR036890">
    <property type="entry name" value="HATPase_C_sf"/>
</dbReference>
<name>A7IAF3_METB6</name>
<dbReference type="InterPro" id="IPR050980">
    <property type="entry name" value="2C_sensor_his_kinase"/>
</dbReference>
<dbReference type="AlphaFoldDB" id="A7IAF3"/>
<dbReference type="EC" id="2.7.13.3" evidence="2"/>
<dbReference type="SUPFAM" id="SSF55874">
    <property type="entry name" value="ATPase domain of HSP90 chaperone/DNA topoisomerase II/histidine kinase"/>
    <property type="match status" value="1"/>
</dbReference>
<dbReference type="PROSITE" id="PS50109">
    <property type="entry name" value="HIS_KIN"/>
    <property type="match status" value="1"/>
</dbReference>
<dbReference type="SMART" id="SM00387">
    <property type="entry name" value="HATPase_c"/>
    <property type="match status" value="1"/>
</dbReference>